<dbReference type="AlphaFoldDB" id="A0A445CUA5"/>
<dbReference type="GO" id="GO:0008278">
    <property type="term" value="C:cohesin complex"/>
    <property type="evidence" value="ECO:0007669"/>
    <property type="project" value="InterPro"/>
</dbReference>
<dbReference type="PANTHER" id="PTHR12585:SF73">
    <property type="entry name" value="SISTER CHROMATID COHESION 1 PROTEIN 2"/>
    <property type="match status" value="1"/>
</dbReference>
<feature type="domain" description="Rad21/Rec8-like protein C-terminal eukaryotic" evidence="8">
    <location>
        <begin position="21"/>
        <end position="67"/>
    </location>
</feature>
<dbReference type="EMBL" id="SDMP01000016">
    <property type="protein sequence ID" value="RYR05015.1"/>
    <property type="molecule type" value="Genomic_DNA"/>
</dbReference>
<dbReference type="Pfam" id="PF04824">
    <property type="entry name" value="Rad21_Rec8"/>
    <property type="match status" value="1"/>
</dbReference>
<dbReference type="InterPro" id="IPR036390">
    <property type="entry name" value="WH_DNA-bd_sf"/>
</dbReference>
<gene>
    <name evidence="10" type="ORF">Ahy_A06g029794</name>
    <name evidence="9" type="ORF">Ahy_B06g084842</name>
</gene>
<evidence type="ECO:0000256" key="7">
    <source>
        <dbReference type="ARBA" id="ARBA00064543"/>
    </source>
</evidence>
<dbReference type="Proteomes" id="UP000289738">
    <property type="component" value="Chromosome A06"/>
</dbReference>
<proteinExistence type="inferred from homology"/>
<keyword evidence="3" id="KW-0132">Cell division</keyword>
<sequence>MHRRVARYLHRSYLGLRKQTHEQVVNFSQVLEGRVRKECARLFYELLVLRTTSYVGVEQNSAYGDILMVKLQKLDQAFGLIDL</sequence>
<comment type="similarity">
    <text evidence="2">Belongs to the rad21 family.</text>
</comment>
<dbReference type="Proteomes" id="UP000289738">
    <property type="component" value="Chromosome B06"/>
</dbReference>
<dbReference type="Gene3D" id="1.10.10.580">
    <property type="entry name" value="Structural maintenance of chromosome 1. Chain E"/>
    <property type="match status" value="1"/>
</dbReference>
<name>A0A445CUA5_ARAHY</name>
<dbReference type="GO" id="GO:0005634">
    <property type="term" value="C:nucleus"/>
    <property type="evidence" value="ECO:0007669"/>
    <property type="project" value="UniProtKB-SubCell"/>
</dbReference>
<dbReference type="GO" id="GO:0003682">
    <property type="term" value="F:chromatin binding"/>
    <property type="evidence" value="ECO:0007669"/>
    <property type="project" value="TreeGrafter"/>
</dbReference>
<comment type="caution">
    <text evidence="10">The sequence shown here is derived from an EMBL/GenBank/DDBJ whole genome shotgun (WGS) entry which is preliminary data.</text>
</comment>
<protein>
    <recommendedName>
        <fullName evidence="8">Rad21/Rec8-like protein C-terminal eukaryotic domain-containing protein</fullName>
    </recommendedName>
</protein>
<dbReference type="EMBL" id="SDMP01000006">
    <property type="protein sequence ID" value="RYR54499.1"/>
    <property type="molecule type" value="Genomic_DNA"/>
</dbReference>
<keyword evidence="11" id="KW-1185">Reference proteome</keyword>
<dbReference type="SUPFAM" id="SSF46785">
    <property type="entry name" value="Winged helix' DNA-binding domain"/>
    <property type="match status" value="1"/>
</dbReference>
<dbReference type="GO" id="GO:0051301">
    <property type="term" value="P:cell division"/>
    <property type="evidence" value="ECO:0007669"/>
    <property type="project" value="UniProtKB-KW"/>
</dbReference>
<dbReference type="FunFam" id="1.10.10.580:FF:000002">
    <property type="entry name" value="Sister chromatid cohesion 1 protein 4"/>
    <property type="match status" value="1"/>
</dbReference>
<evidence type="ECO:0000256" key="1">
    <source>
        <dbReference type="ARBA" id="ARBA00004123"/>
    </source>
</evidence>
<dbReference type="PANTHER" id="PTHR12585">
    <property type="entry name" value="SCC1 / RAD21 FAMILY MEMBER"/>
    <property type="match status" value="1"/>
</dbReference>
<evidence type="ECO:0000256" key="3">
    <source>
        <dbReference type="ARBA" id="ARBA00022618"/>
    </source>
</evidence>
<accession>A0A445CUA5</accession>
<evidence type="ECO:0000256" key="5">
    <source>
        <dbReference type="ARBA" id="ARBA00022829"/>
    </source>
</evidence>
<evidence type="ECO:0000313" key="9">
    <source>
        <dbReference type="EMBL" id="RYR05015.1"/>
    </source>
</evidence>
<keyword evidence="5" id="KW-0159">Chromosome partition</keyword>
<dbReference type="InterPro" id="IPR006909">
    <property type="entry name" value="Rad21/Rec8_C_eu"/>
</dbReference>
<keyword evidence="6" id="KW-0539">Nucleus</keyword>
<dbReference type="GO" id="GO:1990414">
    <property type="term" value="P:replication-born double-strand break repair via sister chromatid exchange"/>
    <property type="evidence" value="ECO:0007669"/>
    <property type="project" value="TreeGrafter"/>
</dbReference>
<keyword evidence="4" id="KW-0498">Mitosis</keyword>
<keyword evidence="4" id="KW-0131">Cell cycle</keyword>
<evidence type="ECO:0000313" key="11">
    <source>
        <dbReference type="Proteomes" id="UP000289738"/>
    </source>
</evidence>
<dbReference type="GO" id="GO:0007062">
    <property type="term" value="P:sister chromatid cohesion"/>
    <property type="evidence" value="ECO:0007669"/>
    <property type="project" value="InterPro"/>
</dbReference>
<reference evidence="10 11" key="1">
    <citation type="submission" date="2019-01" db="EMBL/GenBank/DDBJ databases">
        <title>Sequencing of cultivated peanut Arachis hypogaea provides insights into genome evolution and oil improvement.</title>
        <authorList>
            <person name="Chen X."/>
        </authorList>
    </citation>
    <scope>NUCLEOTIDE SEQUENCE [LARGE SCALE GENOMIC DNA]</scope>
    <source>
        <strain evidence="11">cv. Fuhuasheng</strain>
        <strain evidence="10">GDAAS-fuhuasheng2018</strain>
        <tissue evidence="10">Leaves</tissue>
    </source>
</reference>
<dbReference type="InterPro" id="IPR039781">
    <property type="entry name" value="Rad21/Rec8-like"/>
</dbReference>
<evidence type="ECO:0000256" key="2">
    <source>
        <dbReference type="ARBA" id="ARBA00009870"/>
    </source>
</evidence>
<evidence type="ECO:0000259" key="8">
    <source>
        <dbReference type="Pfam" id="PF04824"/>
    </source>
</evidence>
<evidence type="ECO:0000256" key="4">
    <source>
        <dbReference type="ARBA" id="ARBA00022776"/>
    </source>
</evidence>
<dbReference type="GO" id="GO:0007059">
    <property type="term" value="P:chromosome segregation"/>
    <property type="evidence" value="ECO:0007669"/>
    <property type="project" value="UniProtKB-KW"/>
</dbReference>
<evidence type="ECO:0000256" key="6">
    <source>
        <dbReference type="ARBA" id="ARBA00023242"/>
    </source>
</evidence>
<organism evidence="10 11">
    <name type="scientific">Arachis hypogaea</name>
    <name type="common">Peanut</name>
    <dbReference type="NCBI Taxonomy" id="3818"/>
    <lineage>
        <taxon>Eukaryota</taxon>
        <taxon>Viridiplantae</taxon>
        <taxon>Streptophyta</taxon>
        <taxon>Embryophyta</taxon>
        <taxon>Tracheophyta</taxon>
        <taxon>Spermatophyta</taxon>
        <taxon>Magnoliopsida</taxon>
        <taxon>eudicotyledons</taxon>
        <taxon>Gunneridae</taxon>
        <taxon>Pentapetalae</taxon>
        <taxon>rosids</taxon>
        <taxon>fabids</taxon>
        <taxon>Fabales</taxon>
        <taxon>Fabaceae</taxon>
        <taxon>Papilionoideae</taxon>
        <taxon>50 kb inversion clade</taxon>
        <taxon>dalbergioids sensu lato</taxon>
        <taxon>Dalbergieae</taxon>
        <taxon>Pterocarpus clade</taxon>
        <taxon>Arachis</taxon>
    </lineage>
</organism>
<evidence type="ECO:0000313" key="10">
    <source>
        <dbReference type="EMBL" id="RYR54499.1"/>
    </source>
</evidence>
<comment type="subunit">
    <text evidence="7">Component of the cohesin complex.</text>
</comment>
<dbReference type="InterPro" id="IPR023093">
    <property type="entry name" value="ScpA-like_C"/>
</dbReference>
<comment type="subcellular location">
    <subcellularLocation>
        <location evidence="1">Nucleus</location>
    </subcellularLocation>
</comment>